<dbReference type="Proteomes" id="UP000193200">
    <property type="component" value="Unassembled WGS sequence"/>
</dbReference>
<reference evidence="1 2" key="1">
    <citation type="submission" date="2017-03" db="EMBL/GenBank/DDBJ databases">
        <authorList>
            <person name="Afonso C.L."/>
            <person name="Miller P.J."/>
            <person name="Scott M.A."/>
            <person name="Spackman E."/>
            <person name="Goraichik I."/>
            <person name="Dimitrov K.M."/>
            <person name="Suarez D.L."/>
            <person name="Swayne D.E."/>
        </authorList>
    </citation>
    <scope>NUCLEOTIDE SEQUENCE [LARGE SCALE GENOMIC DNA]</scope>
    <source>
        <strain evidence="1 2">CECT 7691</strain>
    </source>
</reference>
<evidence type="ECO:0008006" key="3">
    <source>
        <dbReference type="Google" id="ProtNLM"/>
    </source>
</evidence>
<accession>A0A1Y5RSQ1</accession>
<dbReference type="EMBL" id="FWFR01000001">
    <property type="protein sequence ID" value="SLN24243.1"/>
    <property type="molecule type" value="Genomic_DNA"/>
</dbReference>
<keyword evidence="2" id="KW-1185">Reference proteome</keyword>
<dbReference type="InParanoid" id="A0A1Y5RSQ1"/>
<organism evidence="1 2">
    <name type="scientific">Oceanibacterium hippocampi</name>
    <dbReference type="NCBI Taxonomy" id="745714"/>
    <lineage>
        <taxon>Bacteria</taxon>
        <taxon>Pseudomonadati</taxon>
        <taxon>Pseudomonadota</taxon>
        <taxon>Alphaproteobacteria</taxon>
        <taxon>Sneathiellales</taxon>
        <taxon>Sneathiellaceae</taxon>
        <taxon>Oceanibacterium</taxon>
    </lineage>
</organism>
<evidence type="ECO:0000313" key="1">
    <source>
        <dbReference type="EMBL" id="SLN24243.1"/>
    </source>
</evidence>
<protein>
    <recommendedName>
        <fullName evidence="3">Universal stress protein family protein</fullName>
    </recommendedName>
</protein>
<sequence length="243" mass="26055">MAEKASTPAIRRILLSIEDPRDSAVKLEVAAGLAISLKAELAAILCEDQALFDLAALPFASEVSRSGGTTTRFTSGTLGRALRHREATARLALERLGQGARLHWTLTTHRIRREADIVALSREGDLVALTCDFPERLPASAAVLLYGRRGQRLGAGPVVLVAERNRRAIAETAATLAAQLGRRLETWAVPGAGRAGDERLLHHLAMARAALLVVHVDSDPARLKALSEMADRAPCPFLILTDG</sequence>
<gene>
    <name evidence="1" type="ORF">OCH7691_00680</name>
</gene>
<dbReference type="AlphaFoldDB" id="A0A1Y5RSQ1"/>
<dbReference type="RefSeq" id="WP_176244904.1">
    <property type="nucleotide sequence ID" value="NZ_FWFR01000001.1"/>
</dbReference>
<evidence type="ECO:0000313" key="2">
    <source>
        <dbReference type="Proteomes" id="UP000193200"/>
    </source>
</evidence>
<proteinExistence type="predicted"/>
<name>A0A1Y5RSQ1_9PROT</name>